<keyword evidence="3" id="KW-0560">Oxidoreductase</keyword>
<gene>
    <name evidence="6" type="ORF">EVA69_00775</name>
</gene>
<dbReference type="InterPro" id="IPR018391">
    <property type="entry name" value="PQQ_b-propeller_rpt"/>
</dbReference>
<dbReference type="GO" id="GO:0048038">
    <property type="term" value="F:quinone binding"/>
    <property type="evidence" value="ECO:0007669"/>
    <property type="project" value="InterPro"/>
</dbReference>
<dbReference type="CDD" id="cd10280">
    <property type="entry name" value="PQQ_mGDH"/>
    <property type="match status" value="1"/>
</dbReference>
<dbReference type="InterPro" id="IPR011047">
    <property type="entry name" value="Quinoprotein_ADH-like_sf"/>
</dbReference>
<evidence type="ECO:0000256" key="4">
    <source>
        <dbReference type="SAM" id="Phobius"/>
    </source>
</evidence>
<feature type="transmembrane region" description="Helical" evidence="4">
    <location>
        <begin position="117"/>
        <end position="138"/>
    </location>
</feature>
<evidence type="ECO:0000313" key="6">
    <source>
        <dbReference type="EMBL" id="RZO78137.1"/>
    </source>
</evidence>
<dbReference type="SMART" id="SM00564">
    <property type="entry name" value="PQQ"/>
    <property type="match status" value="4"/>
</dbReference>
<dbReference type="Gene3D" id="2.140.10.10">
    <property type="entry name" value="Quinoprotein alcohol dehydrogenase-like superfamily"/>
    <property type="match status" value="2"/>
</dbReference>
<evidence type="ECO:0000313" key="7">
    <source>
        <dbReference type="Proteomes" id="UP000320404"/>
    </source>
</evidence>
<evidence type="ECO:0000259" key="5">
    <source>
        <dbReference type="Pfam" id="PF01011"/>
    </source>
</evidence>
<dbReference type="InterPro" id="IPR017511">
    <property type="entry name" value="PQQ_mDH"/>
</dbReference>
<protein>
    <submittedName>
        <fullName evidence="6">Membrane-bound PQQ-dependent dehydrogenase, glucose/quinate/shikimate family</fullName>
    </submittedName>
</protein>
<evidence type="ECO:0000256" key="3">
    <source>
        <dbReference type="ARBA" id="ARBA00023002"/>
    </source>
</evidence>
<organism evidence="6 7">
    <name type="scientific">OM182 bacterium</name>
    <dbReference type="NCBI Taxonomy" id="2510334"/>
    <lineage>
        <taxon>Bacteria</taxon>
        <taxon>Pseudomonadati</taxon>
        <taxon>Pseudomonadota</taxon>
        <taxon>Gammaproteobacteria</taxon>
        <taxon>OMG group</taxon>
        <taxon>OM182 clade</taxon>
    </lineage>
</organism>
<comment type="cofactor">
    <cofactor evidence="1">
        <name>pyrroloquinoline quinone</name>
        <dbReference type="ChEBI" id="CHEBI:58442"/>
    </cofactor>
</comment>
<dbReference type="AlphaFoldDB" id="A0A520S6M1"/>
<feature type="transmembrane region" description="Helical" evidence="4">
    <location>
        <begin position="83"/>
        <end position="105"/>
    </location>
</feature>
<keyword evidence="4" id="KW-1133">Transmembrane helix</keyword>
<feature type="transmembrane region" description="Helical" evidence="4">
    <location>
        <begin position="12"/>
        <end position="31"/>
    </location>
</feature>
<dbReference type="PANTHER" id="PTHR32303:SF4">
    <property type="entry name" value="QUINOPROTEIN GLUCOSE DEHYDROGENASE"/>
    <property type="match status" value="1"/>
</dbReference>
<name>A0A520S6M1_9GAMM</name>
<dbReference type="SUPFAM" id="SSF50998">
    <property type="entry name" value="Quinoprotein alcohol dehydrogenase-like"/>
    <property type="match status" value="1"/>
</dbReference>
<dbReference type="Proteomes" id="UP000320404">
    <property type="component" value="Unassembled WGS sequence"/>
</dbReference>
<comment type="caution">
    <text evidence="6">The sequence shown here is derived from an EMBL/GenBank/DDBJ whole genome shotgun (WGS) entry which is preliminary data.</text>
</comment>
<sequence length="784" mass="85076">MTNQAVKNPRLLPILLGAIGVPMALGGLQLLFLGGSFYYLLCGLVLLVCAMLLWQGDPLASKIYGGLLVFTALWALYESGSNLWALAPRILPLAALGLLFITPWMRRSLHQGRPPPLFAETAAKLVVPVFAVIFLLVFEAGTGYEVSPMPARSGVNTVNTATDWPSYGNTLGGTRYSPVSQINVENAGDLELAWTYRTGAGGAFKATPLQVGELLYFCTGGNRVVALDAEAGELRWQFDPLIDQAHLSQARYFTTGCRGVSYYEAPPDYRGECPARILTNTTDSRLIALDALSGERCSQFGDQGEVDLTTGMGNDPRISNFQTSPPGIVRGNAVVGGWVIDNRAVGPPSGVIRAFNALSGEFAWAWDMGRPGVYTEPLRGEVYTRGTPNVWSLFSADEELGLIYAPTGNETPDYYGAHRLEVSEQYASSVVAIDGETGAPRWSYQTVHHDIWDYDVPSQPTLIDLPDDDGNKVKAVLMPTKRGEVFVLNRETGEPLFDIQELTVPQDGGVPEDYVAGTQPFSMDLPTFRMELDETKMWGVTPLDQLWCRIEYKKMRYDGHFTVPGTDMILQNPGATGGFNWGSVSVDEVNNLMIVNPLFMANQLQLIARADLPEGVTGSMQGTPYAHTSNRFMSPLHVPCMQPPYGILGVVDLETRQLLWEKPIGTAKHTGPLGIPTGLPLTVGTPQTGGTVTTAGGLIFSAGAFDNTVRATALSDGREVWNHPLPFTAQGTPMTYLSPGGKQTLIVVVPVFNSTRGNGYQPLPAYEEDPLGGYVFAFRLPEAM</sequence>
<accession>A0A520S6M1</accession>
<proteinExistence type="inferred from homology"/>
<dbReference type="EMBL" id="SHAH01000005">
    <property type="protein sequence ID" value="RZO78137.1"/>
    <property type="molecule type" value="Genomic_DNA"/>
</dbReference>
<dbReference type="Pfam" id="PF01011">
    <property type="entry name" value="PQQ"/>
    <property type="match status" value="1"/>
</dbReference>
<keyword evidence="4" id="KW-0812">Transmembrane</keyword>
<feature type="transmembrane region" description="Helical" evidence="4">
    <location>
        <begin position="37"/>
        <end position="54"/>
    </location>
</feature>
<keyword evidence="4" id="KW-0472">Membrane</keyword>
<feature type="transmembrane region" description="Helical" evidence="4">
    <location>
        <begin position="59"/>
        <end position="77"/>
    </location>
</feature>
<dbReference type="GO" id="GO:0008876">
    <property type="term" value="F:quinoprotein glucose dehydrogenase activity"/>
    <property type="evidence" value="ECO:0007669"/>
    <property type="project" value="TreeGrafter"/>
</dbReference>
<evidence type="ECO:0000256" key="2">
    <source>
        <dbReference type="ARBA" id="ARBA00008156"/>
    </source>
</evidence>
<dbReference type="InterPro" id="IPR002372">
    <property type="entry name" value="PQQ_rpt_dom"/>
</dbReference>
<feature type="domain" description="Pyrrolo-quinoline quinone repeat" evidence="5">
    <location>
        <begin position="164"/>
        <end position="743"/>
    </location>
</feature>
<comment type="similarity">
    <text evidence="2">Belongs to the bacterial PQQ dehydrogenase family.</text>
</comment>
<dbReference type="PANTHER" id="PTHR32303">
    <property type="entry name" value="QUINOPROTEIN ALCOHOL DEHYDROGENASE (CYTOCHROME C)"/>
    <property type="match status" value="1"/>
</dbReference>
<reference evidence="6 7" key="1">
    <citation type="submission" date="2019-02" db="EMBL/GenBank/DDBJ databases">
        <title>Prokaryotic population dynamics and viral predation in marine succession experiment using metagenomics: the confinement effect.</title>
        <authorList>
            <person name="Haro-Moreno J.M."/>
            <person name="Rodriguez-Valera F."/>
            <person name="Lopez-Perez M."/>
        </authorList>
    </citation>
    <scope>NUCLEOTIDE SEQUENCE [LARGE SCALE GENOMIC DNA]</scope>
    <source>
        <strain evidence="6">MED-G158</strain>
    </source>
</reference>
<evidence type="ECO:0000256" key="1">
    <source>
        <dbReference type="ARBA" id="ARBA00001931"/>
    </source>
</evidence>
<dbReference type="GO" id="GO:0016020">
    <property type="term" value="C:membrane"/>
    <property type="evidence" value="ECO:0007669"/>
    <property type="project" value="InterPro"/>
</dbReference>